<evidence type="ECO:0000313" key="1">
    <source>
        <dbReference type="EMBL" id="CFE67729.1"/>
    </source>
</evidence>
<evidence type="ECO:0000313" key="4">
    <source>
        <dbReference type="Proteomes" id="UP000038802"/>
    </source>
</evidence>
<evidence type="ECO:0000313" key="5">
    <source>
        <dbReference type="Proteomes" id="UP000044938"/>
    </source>
</evidence>
<dbReference type="EMBL" id="CSAE01000721">
    <property type="protein sequence ID" value="COW82098.1"/>
    <property type="molecule type" value="Genomic_DNA"/>
</dbReference>
<gene>
    <name evidence="1" type="ORF">ERS007688_03421</name>
    <name evidence="2" type="ORF">ERS007703_04283</name>
    <name evidence="3" type="ORF">ERS007720_03989</name>
</gene>
<protein>
    <submittedName>
        <fullName evidence="2">Uncharacterized protein</fullName>
    </submittedName>
</protein>
<reference evidence="4 5" key="2">
    <citation type="submission" date="2015-03" db="EMBL/GenBank/DDBJ databases">
        <authorList>
            <consortium name="Pathogen Informatics"/>
        </authorList>
    </citation>
    <scope>NUCLEOTIDE SEQUENCE [LARGE SCALE GENOMIC DNA]</scope>
    <source>
        <strain evidence="1 6">H09601792</strain>
        <strain evidence="4">K00500041</strain>
        <strain evidence="3 5">M09401471</strain>
    </source>
</reference>
<reference evidence="2" key="1">
    <citation type="submission" date="2015-03" db="EMBL/GenBank/DDBJ databases">
        <authorList>
            <person name="Murphy D."/>
        </authorList>
    </citation>
    <scope>NUCLEOTIDE SEQUENCE [LARGE SCALE GENOMIC DNA]</scope>
    <source>
        <strain evidence="2">K00500041</strain>
    </source>
</reference>
<evidence type="ECO:0000313" key="3">
    <source>
        <dbReference type="EMBL" id="COX14700.1"/>
    </source>
</evidence>
<dbReference type="AlphaFoldDB" id="A0A0U0T1I3"/>
<organism evidence="2 4">
    <name type="scientific">Mycobacterium tuberculosis</name>
    <dbReference type="NCBI Taxonomy" id="1773"/>
    <lineage>
        <taxon>Bacteria</taxon>
        <taxon>Bacillati</taxon>
        <taxon>Actinomycetota</taxon>
        <taxon>Actinomycetes</taxon>
        <taxon>Mycobacteriales</taxon>
        <taxon>Mycobacteriaceae</taxon>
        <taxon>Mycobacterium</taxon>
        <taxon>Mycobacterium tuberculosis complex</taxon>
    </lineage>
</organism>
<evidence type="ECO:0000313" key="2">
    <source>
        <dbReference type="EMBL" id="COW82098.1"/>
    </source>
</evidence>
<dbReference type="EMBL" id="CFOH01000737">
    <property type="protein sequence ID" value="CFE67729.1"/>
    <property type="molecule type" value="Genomic_DNA"/>
</dbReference>
<accession>A0A0U0T1I3</accession>
<dbReference type="Proteomes" id="UP000044938">
    <property type="component" value="Unassembled WGS sequence"/>
</dbReference>
<evidence type="ECO:0000313" key="6">
    <source>
        <dbReference type="Proteomes" id="UP000046947"/>
    </source>
</evidence>
<dbReference type="EMBL" id="CSAJ01000740">
    <property type="protein sequence ID" value="COX14700.1"/>
    <property type="molecule type" value="Genomic_DNA"/>
</dbReference>
<proteinExistence type="predicted"/>
<sequence length="57" mass="6126">MQPTISTPQRGDDNGLAVTVGARGECFLDTGNQRRMRAGFDERAVALLAGVAHRLVE</sequence>
<dbReference type="Proteomes" id="UP000046947">
    <property type="component" value="Unassembled WGS sequence"/>
</dbReference>
<dbReference type="Proteomes" id="UP000038802">
    <property type="component" value="Unassembled WGS sequence"/>
</dbReference>
<name>A0A0U0T1I3_MYCTX</name>